<dbReference type="HOGENOM" id="CLU_1027016_0_0_1"/>
<proteinExistence type="predicted"/>
<reference evidence="1 2" key="1">
    <citation type="journal article" date="2012" name="BMC Genomics">
        <title>Tools to kill: Genome of one of the most destructive plant pathogenic fungi Macrophomina phaseolina.</title>
        <authorList>
            <person name="Islam M.S."/>
            <person name="Haque M.S."/>
            <person name="Islam M.M."/>
            <person name="Emdad E.M."/>
            <person name="Halim A."/>
            <person name="Hossen Q.M.M."/>
            <person name="Hossain M.Z."/>
            <person name="Ahmed B."/>
            <person name="Rahim S."/>
            <person name="Rahman M.S."/>
            <person name="Alam M.M."/>
            <person name="Hou S."/>
            <person name="Wan X."/>
            <person name="Saito J.A."/>
            <person name="Alam M."/>
        </authorList>
    </citation>
    <scope>NUCLEOTIDE SEQUENCE [LARGE SCALE GENOMIC DNA]</scope>
    <source>
        <strain evidence="1 2">MS6</strain>
    </source>
</reference>
<dbReference type="InParanoid" id="K2QWQ5"/>
<dbReference type="AlphaFoldDB" id="K2QWQ5"/>
<gene>
    <name evidence="1" type="ORF">MPH_08571</name>
</gene>
<protein>
    <submittedName>
        <fullName evidence="1">Uncharacterized protein</fullName>
    </submittedName>
</protein>
<organism evidence="1 2">
    <name type="scientific">Macrophomina phaseolina (strain MS6)</name>
    <name type="common">Charcoal rot fungus</name>
    <dbReference type="NCBI Taxonomy" id="1126212"/>
    <lineage>
        <taxon>Eukaryota</taxon>
        <taxon>Fungi</taxon>
        <taxon>Dikarya</taxon>
        <taxon>Ascomycota</taxon>
        <taxon>Pezizomycotina</taxon>
        <taxon>Dothideomycetes</taxon>
        <taxon>Dothideomycetes incertae sedis</taxon>
        <taxon>Botryosphaeriales</taxon>
        <taxon>Botryosphaeriaceae</taxon>
        <taxon>Macrophomina</taxon>
    </lineage>
</organism>
<dbReference type="EMBL" id="AHHD01000362">
    <property type="protein sequence ID" value="EKG14281.1"/>
    <property type="molecule type" value="Genomic_DNA"/>
</dbReference>
<dbReference type="VEuPathDB" id="FungiDB:MPH_08571"/>
<name>K2QWQ5_MACPH</name>
<dbReference type="Proteomes" id="UP000007129">
    <property type="component" value="Unassembled WGS sequence"/>
</dbReference>
<evidence type="ECO:0000313" key="2">
    <source>
        <dbReference type="Proteomes" id="UP000007129"/>
    </source>
</evidence>
<accession>K2QWQ5</accession>
<sequence length="271" mass="29271">MLFLPRYQPTKRPVAVYVFFSAALRLFPRHAARTRSAPRLCVLSLIPRSQHKPQLCSGLVYEGVGAYPELLAASFPIRVAGIAQAAQRKYLAATAPALPPTLASQPRRCAYRHTPTLPVSGRCTEAFENTVRRDGPPRQLSPPSLCASGSRPLRPAAFLHSAACESGRGPQWRRHPLCSVTEVFHYMKSSGLLPASCNFCGVATPAASQGSPGEKSFWPALRLPTAHRTPPSRRGKPGAAVCFHASSPQCNIARSVQTLQPLSAESSLPFV</sequence>
<evidence type="ECO:0000313" key="1">
    <source>
        <dbReference type="EMBL" id="EKG14281.1"/>
    </source>
</evidence>
<comment type="caution">
    <text evidence="1">The sequence shown here is derived from an EMBL/GenBank/DDBJ whole genome shotgun (WGS) entry which is preliminary data.</text>
</comment>